<comment type="caution">
    <text evidence="1">The sequence shown here is derived from an EMBL/GenBank/DDBJ whole genome shotgun (WGS) entry which is preliminary data.</text>
</comment>
<reference evidence="1 2" key="1">
    <citation type="journal article" date="2022" name="Hortic Res">
        <title>A haplotype resolved chromosomal level avocado genome allows analysis of novel avocado genes.</title>
        <authorList>
            <person name="Nath O."/>
            <person name="Fletcher S.J."/>
            <person name="Hayward A."/>
            <person name="Shaw L.M."/>
            <person name="Masouleh A.K."/>
            <person name="Furtado A."/>
            <person name="Henry R.J."/>
            <person name="Mitter N."/>
        </authorList>
    </citation>
    <scope>NUCLEOTIDE SEQUENCE [LARGE SCALE GENOMIC DNA]</scope>
    <source>
        <strain evidence="2">cv. Hass</strain>
    </source>
</reference>
<sequence>MGSLLLSEIKKQACSFLKEKYKSARLILTDVTEAELLAEEATDGDPRSPDAKTMTRISEAAFDIDDYWRIIDVLHQRLYTNDWKQWRSTYKALVLLDFLLTHGPETVADEFRPDIIVIQELSKFKHMDERGFNWGAAMQKMSERILKLLKQADLLQEERANALKISKEIQGFGNLFVSSSSSSSRTSRTSFGSCSSSSPRWSDPDEPHRDEQESPTKGSNKNSPRRSMGKSTTLFSHNKMGTHLWNASIQETGLLPESVGKHDEEESCSRGYSKLTTPRSPEDGNVGFRSFSNVGKVVRRKSIDRQFSMGI</sequence>
<name>A0ACC2K565_PERAE</name>
<dbReference type="Proteomes" id="UP001234297">
    <property type="component" value="Chromosome 12"/>
</dbReference>
<organism evidence="1 2">
    <name type="scientific">Persea americana</name>
    <name type="common">Avocado</name>
    <dbReference type="NCBI Taxonomy" id="3435"/>
    <lineage>
        <taxon>Eukaryota</taxon>
        <taxon>Viridiplantae</taxon>
        <taxon>Streptophyta</taxon>
        <taxon>Embryophyta</taxon>
        <taxon>Tracheophyta</taxon>
        <taxon>Spermatophyta</taxon>
        <taxon>Magnoliopsida</taxon>
        <taxon>Magnoliidae</taxon>
        <taxon>Laurales</taxon>
        <taxon>Lauraceae</taxon>
        <taxon>Persea</taxon>
    </lineage>
</organism>
<evidence type="ECO:0000313" key="1">
    <source>
        <dbReference type="EMBL" id="KAJ8616078.1"/>
    </source>
</evidence>
<dbReference type="EMBL" id="CM056820">
    <property type="protein sequence ID" value="KAJ8616078.1"/>
    <property type="molecule type" value="Genomic_DNA"/>
</dbReference>
<gene>
    <name evidence="1" type="ORF">MRB53_035450</name>
</gene>
<proteinExistence type="predicted"/>
<accession>A0ACC2K565</accession>
<keyword evidence="2" id="KW-1185">Reference proteome</keyword>
<evidence type="ECO:0000313" key="2">
    <source>
        <dbReference type="Proteomes" id="UP001234297"/>
    </source>
</evidence>
<protein>
    <submittedName>
        <fullName evidence="1">Uncharacterized protein</fullName>
    </submittedName>
</protein>